<keyword evidence="4 6" id="KW-0808">Transferase</keyword>
<dbReference type="InterPro" id="IPR050596">
    <property type="entry name" value="AspAT/PAT-like"/>
</dbReference>
<comment type="cofactor">
    <cofactor evidence="1 6">
        <name>pyridoxal 5'-phosphate</name>
        <dbReference type="ChEBI" id="CHEBI:597326"/>
    </cofactor>
</comment>
<dbReference type="Gene3D" id="3.40.640.10">
    <property type="entry name" value="Type I PLP-dependent aspartate aminotransferase-like (Major domain)"/>
    <property type="match status" value="1"/>
</dbReference>
<keyword evidence="9" id="KW-1185">Reference proteome</keyword>
<comment type="caution">
    <text evidence="8">The sequence shown here is derived from an EMBL/GenBank/DDBJ whole genome shotgun (WGS) entry which is preliminary data.</text>
</comment>
<dbReference type="CDD" id="cd00609">
    <property type="entry name" value="AAT_like"/>
    <property type="match status" value="1"/>
</dbReference>
<dbReference type="InterPro" id="IPR004839">
    <property type="entry name" value="Aminotransferase_I/II_large"/>
</dbReference>
<dbReference type="Gene3D" id="3.90.1150.10">
    <property type="entry name" value="Aspartate Aminotransferase, domain 1"/>
    <property type="match status" value="1"/>
</dbReference>
<proteinExistence type="inferred from homology"/>
<gene>
    <name evidence="8" type="ORF">C7U56_11165</name>
</gene>
<evidence type="ECO:0000256" key="1">
    <source>
        <dbReference type="ARBA" id="ARBA00001933"/>
    </source>
</evidence>
<keyword evidence="3 6" id="KW-0032">Aminotransferase</keyword>
<evidence type="ECO:0000256" key="6">
    <source>
        <dbReference type="RuleBase" id="RU000481"/>
    </source>
</evidence>
<dbReference type="PANTHER" id="PTHR46383:SF1">
    <property type="entry name" value="ASPARTATE AMINOTRANSFERASE"/>
    <property type="match status" value="1"/>
</dbReference>
<organism evidence="8 9">
    <name type="scientific">Clostridium fessum</name>
    <dbReference type="NCBI Taxonomy" id="2126740"/>
    <lineage>
        <taxon>Bacteria</taxon>
        <taxon>Bacillati</taxon>
        <taxon>Bacillota</taxon>
        <taxon>Clostridia</taxon>
        <taxon>Eubacteriales</taxon>
        <taxon>Clostridiaceae</taxon>
        <taxon>Clostridium</taxon>
    </lineage>
</organism>
<reference evidence="8 9" key="1">
    <citation type="submission" date="2018-03" db="EMBL/GenBank/DDBJ databases">
        <title>Lachnoclostridium SNUG30386 gen.nov., sp.nov., isolated from human faeces.</title>
        <authorList>
            <person name="Seo B."/>
            <person name="Jeon K."/>
            <person name="Ko G."/>
        </authorList>
    </citation>
    <scope>NUCLEOTIDE SEQUENCE [LARGE SCALE GENOMIC DNA]</scope>
    <source>
        <strain evidence="8 9">SNUG30386</strain>
    </source>
</reference>
<dbReference type="Pfam" id="PF00155">
    <property type="entry name" value="Aminotran_1_2"/>
    <property type="match status" value="1"/>
</dbReference>
<dbReference type="FunFam" id="3.40.640.10:FF:000033">
    <property type="entry name" value="Aspartate aminotransferase"/>
    <property type="match status" value="1"/>
</dbReference>
<comment type="similarity">
    <text evidence="2 6">Belongs to the class-I pyridoxal-phosphate-dependent aminotransferase family.</text>
</comment>
<dbReference type="PROSITE" id="PS00105">
    <property type="entry name" value="AA_TRANSFER_CLASS_1"/>
    <property type="match status" value="1"/>
</dbReference>
<dbReference type="Proteomes" id="UP000241048">
    <property type="component" value="Unassembled WGS sequence"/>
</dbReference>
<dbReference type="RefSeq" id="WP_107001267.1">
    <property type="nucleotide sequence ID" value="NZ_DBFBUD010000206.1"/>
</dbReference>
<evidence type="ECO:0000256" key="2">
    <source>
        <dbReference type="ARBA" id="ARBA00007441"/>
    </source>
</evidence>
<protein>
    <recommendedName>
        <fullName evidence="6">Aminotransferase</fullName>
        <ecNumber evidence="6">2.6.1.-</ecNumber>
    </recommendedName>
</protein>
<dbReference type="SUPFAM" id="SSF53383">
    <property type="entry name" value="PLP-dependent transferases"/>
    <property type="match status" value="1"/>
</dbReference>
<dbReference type="PANTHER" id="PTHR46383">
    <property type="entry name" value="ASPARTATE AMINOTRANSFERASE"/>
    <property type="match status" value="1"/>
</dbReference>
<name>A0A2T3FP80_9CLOT</name>
<evidence type="ECO:0000256" key="4">
    <source>
        <dbReference type="ARBA" id="ARBA00022679"/>
    </source>
</evidence>
<dbReference type="InterPro" id="IPR015421">
    <property type="entry name" value="PyrdxlP-dep_Trfase_major"/>
</dbReference>
<sequence length="392" mass="43983">MDKLFAKRMDELVPSGIRKVNEKALAMERAGETVIHFELGRPDFDTPEYIKNACIEDIKKGDVFYTSNFGTMELREAIAWKLKTQNNVEYKPTEIIVSVGLSEAVFDVMAAILDEGDEVLVPNPGWLNYLNVPKLLGAVPITYTLKEENDYQIDLDEIRAKVTPRTKALVLITPSNPTGGVLAEDVLKELAEIAVKNDIMIISDEVYERLLYDDAKHISIASLPGMKERTITLNGFSKAYSMTGWRLGYAACSEEIVKTVNKLHQHVVTCASSFVQKAGVVALKEEKNEVADMVKEYQRRRDYAVKAINEIDGLSCRCPKGAFYIFINIEKLGMSGQEFAPLLLENAKVAMVPGDVFGSEGDHYIRMSFANSYENVVEGCKRLKEFVEKIRK</sequence>
<evidence type="ECO:0000256" key="3">
    <source>
        <dbReference type="ARBA" id="ARBA00022576"/>
    </source>
</evidence>
<dbReference type="GO" id="GO:0008483">
    <property type="term" value="F:transaminase activity"/>
    <property type="evidence" value="ECO:0007669"/>
    <property type="project" value="UniProtKB-KW"/>
</dbReference>
<dbReference type="InterPro" id="IPR004838">
    <property type="entry name" value="NHTrfase_class1_PyrdxlP-BS"/>
</dbReference>
<feature type="domain" description="Aminotransferase class I/classII large" evidence="7">
    <location>
        <begin position="33"/>
        <end position="382"/>
    </location>
</feature>
<keyword evidence="5" id="KW-0663">Pyridoxal phosphate</keyword>
<accession>A0A2T3FP80</accession>
<dbReference type="EMBL" id="PYLO01000003">
    <property type="protein sequence ID" value="PST37084.1"/>
    <property type="molecule type" value="Genomic_DNA"/>
</dbReference>
<evidence type="ECO:0000313" key="8">
    <source>
        <dbReference type="EMBL" id="PST37084.1"/>
    </source>
</evidence>
<dbReference type="GO" id="GO:0006520">
    <property type="term" value="P:amino acid metabolic process"/>
    <property type="evidence" value="ECO:0007669"/>
    <property type="project" value="InterPro"/>
</dbReference>
<evidence type="ECO:0000313" key="9">
    <source>
        <dbReference type="Proteomes" id="UP000241048"/>
    </source>
</evidence>
<dbReference type="AlphaFoldDB" id="A0A2T3FP80"/>
<dbReference type="InterPro" id="IPR015424">
    <property type="entry name" value="PyrdxlP-dep_Trfase"/>
</dbReference>
<dbReference type="EC" id="2.6.1.-" evidence="6"/>
<dbReference type="GO" id="GO:0030170">
    <property type="term" value="F:pyridoxal phosphate binding"/>
    <property type="evidence" value="ECO:0007669"/>
    <property type="project" value="InterPro"/>
</dbReference>
<evidence type="ECO:0000256" key="5">
    <source>
        <dbReference type="ARBA" id="ARBA00022898"/>
    </source>
</evidence>
<evidence type="ECO:0000259" key="7">
    <source>
        <dbReference type="Pfam" id="PF00155"/>
    </source>
</evidence>
<dbReference type="InterPro" id="IPR015422">
    <property type="entry name" value="PyrdxlP-dep_Trfase_small"/>
</dbReference>